<evidence type="ECO:0000313" key="3">
    <source>
        <dbReference type="Proteomes" id="UP000237440"/>
    </source>
</evidence>
<dbReference type="EMBL" id="MUJK01000001">
    <property type="protein sequence ID" value="POF44209.1"/>
    <property type="molecule type" value="Genomic_DNA"/>
</dbReference>
<sequence>MRADISFKTTDGLTLKGWLFTPQNGADSHPAIVMAHGFTAVKEQYLDRYAETFARQGFAVLVYDNRNFGASEGLPRQEADPLLQVRDYRDAITYVSSLENIDASRIGIWGSSYSGGHVLQVAAFDRRVKCVSAQVPAISGSADVRMAVRPDLMPGLVEAFEADRAARYAGDHPLLMEVVNEDPKSDCALPGQDSYDYFIDSHHSVAPAWRNEVTLKSIELLNEYEPAYAIDRISPTPLQIIVAQKDTVTVPDLALKAYERALQPKHLVLLDCGHFDPYLSEFEASSSAAVEWFKRHL</sequence>
<reference evidence="3" key="1">
    <citation type="submission" date="2017-02" db="EMBL/GenBank/DDBJ databases">
        <authorList>
            <person name="Furmanczyk E.M."/>
        </authorList>
    </citation>
    <scope>NUCLEOTIDE SEQUENCE [LARGE SCALE GENOMIC DNA]</scope>
    <source>
        <strain evidence="3">AP3_22</strain>
    </source>
</reference>
<dbReference type="InterPro" id="IPR051411">
    <property type="entry name" value="Polyketide_trans_af380"/>
</dbReference>
<accession>A0A2S3VX63</accession>
<proteinExistence type="predicted"/>
<dbReference type="OrthoDB" id="9805123at2"/>
<dbReference type="PANTHER" id="PTHR47751">
    <property type="entry name" value="SUPERFAMILY HYDROLASE, PUTATIVE (AFU_ORTHOLOGUE AFUA_2G16580)-RELATED"/>
    <property type="match status" value="1"/>
</dbReference>
<dbReference type="RefSeq" id="WP_103393822.1">
    <property type="nucleotide sequence ID" value="NZ_MUJK01000001.1"/>
</dbReference>
<dbReference type="Proteomes" id="UP000237440">
    <property type="component" value="Unassembled WGS sequence"/>
</dbReference>
<dbReference type="InterPro" id="IPR000073">
    <property type="entry name" value="AB_hydrolase_1"/>
</dbReference>
<dbReference type="AlphaFoldDB" id="A0A2S3VX63"/>
<evidence type="ECO:0000313" key="2">
    <source>
        <dbReference type="EMBL" id="POF44209.1"/>
    </source>
</evidence>
<dbReference type="PANTHER" id="PTHR47751:SF2">
    <property type="entry name" value="DLTD N-TERMINAL DOMAIN PROTEIN (AFU_ORTHOLOGUE AFUA_8G00380)-RELATED"/>
    <property type="match status" value="1"/>
</dbReference>
<gene>
    <name evidence="2" type="ORF">B0D71_05305</name>
</gene>
<feature type="domain" description="AB hydrolase-1" evidence="1">
    <location>
        <begin position="30"/>
        <end position="276"/>
    </location>
</feature>
<comment type="caution">
    <text evidence="2">The sequence shown here is derived from an EMBL/GenBank/DDBJ whole genome shotgun (WGS) entry which is preliminary data.</text>
</comment>
<dbReference type="SUPFAM" id="SSF53474">
    <property type="entry name" value="alpha/beta-Hydrolases"/>
    <property type="match status" value="1"/>
</dbReference>
<dbReference type="Gene3D" id="3.40.50.1820">
    <property type="entry name" value="alpha/beta hydrolase"/>
    <property type="match status" value="1"/>
</dbReference>
<dbReference type="InterPro" id="IPR029058">
    <property type="entry name" value="AB_hydrolase_fold"/>
</dbReference>
<protein>
    <submittedName>
        <fullName evidence="2">Acetylxylan esterase</fullName>
    </submittedName>
</protein>
<keyword evidence="3" id="KW-1185">Reference proteome</keyword>
<name>A0A2S3VX63_9PSED</name>
<dbReference type="Gene3D" id="1.10.10.800">
    <property type="match status" value="1"/>
</dbReference>
<organism evidence="2 3">
    <name type="scientific">Pseudomonas laurylsulfativorans</name>
    <dbReference type="NCBI Taxonomy" id="1943631"/>
    <lineage>
        <taxon>Bacteria</taxon>
        <taxon>Pseudomonadati</taxon>
        <taxon>Pseudomonadota</taxon>
        <taxon>Gammaproteobacteria</taxon>
        <taxon>Pseudomonadales</taxon>
        <taxon>Pseudomonadaceae</taxon>
        <taxon>Pseudomonas</taxon>
    </lineage>
</organism>
<dbReference type="Pfam" id="PF00561">
    <property type="entry name" value="Abhydrolase_1"/>
    <property type="match status" value="1"/>
</dbReference>
<evidence type="ECO:0000259" key="1">
    <source>
        <dbReference type="Pfam" id="PF00561"/>
    </source>
</evidence>